<evidence type="ECO:0000313" key="11">
    <source>
        <dbReference type="EMBL" id="KAK7506157.1"/>
    </source>
</evidence>
<feature type="domain" description="RING-type" evidence="8">
    <location>
        <begin position="21"/>
        <end position="61"/>
    </location>
</feature>
<evidence type="ECO:0000256" key="6">
    <source>
        <dbReference type="ARBA" id="ARBA00022833"/>
    </source>
</evidence>
<dbReference type="InterPro" id="IPR001293">
    <property type="entry name" value="Znf_TRAF"/>
</dbReference>
<dbReference type="GO" id="GO:0005737">
    <property type="term" value="C:cytoplasm"/>
    <property type="evidence" value="ECO:0007669"/>
    <property type="project" value="UniProtKB-SubCell"/>
</dbReference>
<dbReference type="InterPro" id="IPR008974">
    <property type="entry name" value="TRAF-like"/>
</dbReference>
<evidence type="ECO:0000259" key="10">
    <source>
        <dbReference type="PROSITE" id="PS50145"/>
    </source>
</evidence>
<dbReference type="SUPFAM" id="SSF49599">
    <property type="entry name" value="TRAF domain-like"/>
    <property type="match status" value="2"/>
</dbReference>
<feature type="domain" description="MATH" evidence="9">
    <location>
        <begin position="225"/>
        <end position="366"/>
    </location>
</feature>
<evidence type="ECO:0000256" key="3">
    <source>
        <dbReference type="ARBA" id="ARBA00022723"/>
    </source>
</evidence>
<organism evidence="11 12">
    <name type="scientific">Batillaria attramentaria</name>
    <dbReference type="NCBI Taxonomy" id="370345"/>
    <lineage>
        <taxon>Eukaryota</taxon>
        <taxon>Metazoa</taxon>
        <taxon>Spiralia</taxon>
        <taxon>Lophotrochozoa</taxon>
        <taxon>Mollusca</taxon>
        <taxon>Gastropoda</taxon>
        <taxon>Caenogastropoda</taxon>
        <taxon>Sorbeoconcha</taxon>
        <taxon>Cerithioidea</taxon>
        <taxon>Batillariidae</taxon>
        <taxon>Batillaria</taxon>
    </lineage>
</organism>
<dbReference type="SMART" id="SM00184">
    <property type="entry name" value="RING"/>
    <property type="match status" value="1"/>
</dbReference>
<dbReference type="InterPro" id="IPR002083">
    <property type="entry name" value="MATH/TRAF_dom"/>
</dbReference>
<evidence type="ECO:0000256" key="1">
    <source>
        <dbReference type="ARBA" id="ARBA00004496"/>
    </source>
</evidence>
<dbReference type="FunFam" id="3.30.40.10:FF:000179">
    <property type="entry name" value="TNF receptor-associated factor"/>
    <property type="match status" value="1"/>
</dbReference>
<reference evidence="11 12" key="1">
    <citation type="journal article" date="2023" name="Sci. Data">
        <title>Genome assembly of the Korean intertidal mud-creeper Batillaria attramentaria.</title>
        <authorList>
            <person name="Patra A.K."/>
            <person name="Ho P.T."/>
            <person name="Jun S."/>
            <person name="Lee S.J."/>
            <person name="Kim Y."/>
            <person name="Won Y.J."/>
        </authorList>
    </citation>
    <scope>NUCLEOTIDE SEQUENCE [LARGE SCALE GENOMIC DNA]</scope>
    <source>
        <strain evidence="11">Wonlab-2016</strain>
    </source>
</reference>
<sequence length="391" mass="44089">MEHGYDIDLASGEAVDAKYGCPVCLFVMRNPMQTGCGHRFCKACITKVTGERPWGKCPVDKTVFRKGDSLFNDIAMHREIMSLKVKCKNSEDCTWTGELRDLEKHLKECPMEEVKCPVSCGTMLLRGEVDAHKGQCPQRWITCGHCEQNVVFSQLHDKRVNIQTHYEDNLEQHMSLLMGQFSVLAAKNEALQEELAVAKTKIVECDSLSVEHTNYIEKLKARTRCGRLIWKLDLNNMYPLPPMVLSPPFYSSCPGYQMRLRVDFNGVRDGDSYYTSVFVVLQRGEFDMEIPFPFNGQVRVTVMNQSNSRNKQHVSVVIPCSDVPRNSSGASNARANSRGHTRFIKKSELLSQTYCKNKVIYFEANMVVPCENCGTLVSSSQKSVPASPSSV</sequence>
<dbReference type="PANTHER" id="PTHR10131">
    <property type="entry name" value="TNF RECEPTOR ASSOCIATED FACTOR"/>
    <property type="match status" value="1"/>
</dbReference>
<dbReference type="PANTHER" id="PTHR10131:SF152">
    <property type="entry name" value="TNF RECEPTOR-ASSOCIATED FACTOR 6"/>
    <property type="match status" value="1"/>
</dbReference>
<dbReference type="Gene3D" id="2.60.210.10">
    <property type="entry name" value="Apoptosis, Tumor Necrosis Factor Receptor Associated Protein 2, Chain A"/>
    <property type="match status" value="1"/>
</dbReference>
<keyword evidence="12" id="KW-1185">Reference proteome</keyword>
<dbReference type="PROSITE" id="PS50144">
    <property type="entry name" value="MATH"/>
    <property type="match status" value="1"/>
</dbReference>
<keyword evidence="2" id="KW-0963">Cytoplasm</keyword>
<dbReference type="AlphaFoldDB" id="A0ABD0M4J2"/>
<dbReference type="Gene3D" id="3.30.40.10">
    <property type="entry name" value="Zinc/RING finger domain, C3HC4 (zinc finger)"/>
    <property type="match status" value="1"/>
</dbReference>
<dbReference type="InterPro" id="IPR049342">
    <property type="entry name" value="TRAF1-6_MATH_dom"/>
</dbReference>
<dbReference type="InterPro" id="IPR018957">
    <property type="entry name" value="Znf_C3HC4_RING-type"/>
</dbReference>
<dbReference type="PROSITE" id="PS00518">
    <property type="entry name" value="ZF_RING_1"/>
    <property type="match status" value="1"/>
</dbReference>
<comment type="subcellular location">
    <subcellularLocation>
        <location evidence="1">Cytoplasm</location>
    </subcellularLocation>
</comment>
<keyword evidence="5 7" id="KW-0863">Zinc-finger</keyword>
<keyword evidence="3 7" id="KW-0479">Metal-binding</keyword>
<dbReference type="InterPro" id="IPR017907">
    <property type="entry name" value="Znf_RING_CS"/>
</dbReference>
<accession>A0ABD0M4J2</accession>
<dbReference type="SUPFAM" id="SSF57850">
    <property type="entry name" value="RING/U-box"/>
    <property type="match status" value="1"/>
</dbReference>
<evidence type="ECO:0000256" key="5">
    <source>
        <dbReference type="ARBA" id="ARBA00022771"/>
    </source>
</evidence>
<evidence type="ECO:0000256" key="7">
    <source>
        <dbReference type="PROSITE-ProRule" id="PRU00207"/>
    </source>
</evidence>
<evidence type="ECO:0000259" key="9">
    <source>
        <dbReference type="PROSITE" id="PS50144"/>
    </source>
</evidence>
<dbReference type="GO" id="GO:0008270">
    <property type="term" value="F:zinc ion binding"/>
    <property type="evidence" value="ECO:0007669"/>
    <property type="project" value="UniProtKB-KW"/>
</dbReference>
<evidence type="ECO:0000256" key="2">
    <source>
        <dbReference type="ARBA" id="ARBA00022490"/>
    </source>
</evidence>
<dbReference type="PROSITE" id="PS50145">
    <property type="entry name" value="ZF_TRAF"/>
    <property type="match status" value="1"/>
</dbReference>
<evidence type="ECO:0000259" key="8">
    <source>
        <dbReference type="PROSITE" id="PS50089"/>
    </source>
</evidence>
<dbReference type="Pfam" id="PF02176">
    <property type="entry name" value="zf-TRAF"/>
    <property type="match status" value="1"/>
</dbReference>
<dbReference type="EMBL" id="JACVVK020000007">
    <property type="protein sequence ID" value="KAK7506157.1"/>
    <property type="molecule type" value="Genomic_DNA"/>
</dbReference>
<feature type="zinc finger region" description="TRAF-type" evidence="7">
    <location>
        <begin position="105"/>
        <end position="156"/>
    </location>
</feature>
<gene>
    <name evidence="11" type="ORF">BaRGS_00002269</name>
</gene>
<dbReference type="Proteomes" id="UP001519460">
    <property type="component" value="Unassembled WGS sequence"/>
</dbReference>
<keyword evidence="4" id="KW-0677">Repeat</keyword>
<dbReference type="InterPro" id="IPR013083">
    <property type="entry name" value="Znf_RING/FYVE/PHD"/>
</dbReference>
<feature type="domain" description="TRAF-type" evidence="10">
    <location>
        <begin position="105"/>
        <end position="156"/>
    </location>
</feature>
<dbReference type="PIRSF" id="PIRSF015614">
    <property type="entry name" value="TRAF"/>
    <property type="match status" value="1"/>
</dbReference>
<keyword evidence="6 7" id="KW-0862">Zinc</keyword>
<evidence type="ECO:0000256" key="4">
    <source>
        <dbReference type="ARBA" id="ARBA00022737"/>
    </source>
</evidence>
<dbReference type="Pfam" id="PF21355">
    <property type="entry name" value="TRAF-mep_MATH"/>
    <property type="match status" value="1"/>
</dbReference>
<dbReference type="InterPro" id="IPR001841">
    <property type="entry name" value="Znf_RING"/>
</dbReference>
<dbReference type="InterPro" id="IPR012227">
    <property type="entry name" value="TNF_rcpt-assoc_TRAF_met"/>
</dbReference>
<proteinExistence type="predicted"/>
<evidence type="ECO:0000313" key="12">
    <source>
        <dbReference type="Proteomes" id="UP001519460"/>
    </source>
</evidence>
<dbReference type="PROSITE" id="PS50089">
    <property type="entry name" value="ZF_RING_2"/>
    <property type="match status" value="1"/>
</dbReference>
<protein>
    <submittedName>
        <fullName evidence="11">Uncharacterized protein</fullName>
    </submittedName>
</protein>
<name>A0ABD0M4J2_9CAEN</name>
<comment type="caution">
    <text evidence="11">The sequence shown here is derived from an EMBL/GenBank/DDBJ whole genome shotgun (WGS) entry which is preliminary data.</text>
</comment>
<dbReference type="Pfam" id="PF00097">
    <property type="entry name" value="zf-C3HC4"/>
    <property type="match status" value="1"/>
</dbReference>